<keyword evidence="3" id="KW-1185">Reference proteome</keyword>
<dbReference type="Proteomes" id="UP000295197">
    <property type="component" value="Unassembled WGS sequence"/>
</dbReference>
<evidence type="ECO:0000313" key="3">
    <source>
        <dbReference type="Proteomes" id="UP000295197"/>
    </source>
</evidence>
<protein>
    <submittedName>
        <fullName evidence="2">Chromosome partitioning protein</fullName>
    </submittedName>
</protein>
<dbReference type="OrthoDB" id="978593at2"/>
<dbReference type="EMBL" id="SMBZ01000052">
    <property type="protein sequence ID" value="TCV07430.1"/>
    <property type="molecule type" value="Genomic_DNA"/>
</dbReference>
<evidence type="ECO:0000313" key="2">
    <source>
        <dbReference type="EMBL" id="TCV07430.1"/>
    </source>
</evidence>
<dbReference type="RefSeq" id="WP_132778779.1">
    <property type="nucleotide sequence ID" value="NZ_SMBZ01000052.1"/>
</dbReference>
<comment type="caution">
    <text evidence="2">The sequence shown here is derived from an EMBL/GenBank/DDBJ whole genome shotgun (WGS) entry which is preliminary data.</text>
</comment>
<reference evidence="2 3" key="1">
    <citation type="submission" date="2019-03" db="EMBL/GenBank/DDBJ databases">
        <title>Genomic Encyclopedia of Type Strains, Phase IV (KMG-IV): sequencing the most valuable type-strain genomes for metagenomic binning, comparative biology and taxonomic classification.</title>
        <authorList>
            <person name="Goeker M."/>
        </authorList>
    </citation>
    <scope>NUCLEOTIDE SEQUENCE [LARGE SCALE GENOMIC DNA]</scope>
    <source>
        <strain evidence="2 3">DSM 22362</strain>
    </source>
</reference>
<dbReference type="Gene3D" id="3.40.50.300">
    <property type="entry name" value="P-loop containing nucleotide triphosphate hydrolases"/>
    <property type="match status" value="1"/>
</dbReference>
<organism evidence="2 3">
    <name type="scientific">Sphingobacterium alimentarium</name>
    <dbReference type="NCBI Taxonomy" id="797292"/>
    <lineage>
        <taxon>Bacteria</taxon>
        <taxon>Pseudomonadati</taxon>
        <taxon>Bacteroidota</taxon>
        <taxon>Sphingobacteriia</taxon>
        <taxon>Sphingobacteriales</taxon>
        <taxon>Sphingobacteriaceae</taxon>
        <taxon>Sphingobacterium</taxon>
    </lineage>
</organism>
<proteinExistence type="predicted"/>
<dbReference type="SUPFAM" id="SSF52540">
    <property type="entry name" value="P-loop containing nucleoside triphosphate hydrolases"/>
    <property type="match status" value="1"/>
</dbReference>
<dbReference type="Pfam" id="PF01656">
    <property type="entry name" value="CbiA"/>
    <property type="match status" value="1"/>
</dbReference>
<feature type="domain" description="CobQ/CobB/MinD/ParA nucleotide binding" evidence="1">
    <location>
        <begin position="3"/>
        <end position="162"/>
    </location>
</feature>
<name>A0A4R3VPN0_9SPHI</name>
<dbReference type="AlphaFoldDB" id="A0A4R3VPN0"/>
<accession>A0A4R3VPN0</accession>
<sequence>MIIVFGSTKGGVGKSTLSLAMANYLTQEHRKKLRVLDLDFKQSLVDIAEKTKILEISPLYPIQAKENISSELLKASGAESTENIIVDLPCYLDAKAHYSFLRSADLICCPFAYDEFTIKATLLFALLAVKVNPLAPIVFIPNRIKKNVFIESKQEIEKVLSGFGTISPTLYDKIDFQRISNVHTPATLLSTLLPALDHLYETFMIKKN</sequence>
<gene>
    <name evidence="2" type="ORF">EDC17_10525</name>
</gene>
<dbReference type="InterPro" id="IPR002586">
    <property type="entry name" value="CobQ/CobB/MinD/ParA_Nub-bd_dom"/>
</dbReference>
<dbReference type="InterPro" id="IPR027417">
    <property type="entry name" value="P-loop_NTPase"/>
</dbReference>
<dbReference type="CDD" id="cd02042">
    <property type="entry name" value="ParAB_family"/>
    <property type="match status" value="1"/>
</dbReference>
<evidence type="ECO:0000259" key="1">
    <source>
        <dbReference type="Pfam" id="PF01656"/>
    </source>
</evidence>